<dbReference type="RefSeq" id="WP_213119519.1">
    <property type="nucleotide sequence ID" value="NZ_JAGYPF010000004.1"/>
</dbReference>
<organism evidence="7 8">
    <name type="scientific">Neobacillus rhizophilus</name>
    <dbReference type="NCBI Taxonomy" id="2833579"/>
    <lineage>
        <taxon>Bacteria</taxon>
        <taxon>Bacillati</taxon>
        <taxon>Bacillota</taxon>
        <taxon>Bacilli</taxon>
        <taxon>Bacillales</taxon>
        <taxon>Bacillaceae</taxon>
        <taxon>Neobacillus</taxon>
    </lineage>
</organism>
<dbReference type="NCBIfam" id="TIGR02937">
    <property type="entry name" value="sigma70-ECF"/>
    <property type="match status" value="1"/>
</dbReference>
<feature type="domain" description="RNA polymerase sigma factor 70 region 4 type 2" evidence="6">
    <location>
        <begin position="102"/>
        <end position="154"/>
    </location>
</feature>
<dbReference type="SUPFAM" id="SSF88946">
    <property type="entry name" value="Sigma2 domain of RNA polymerase sigma factors"/>
    <property type="match status" value="1"/>
</dbReference>
<evidence type="ECO:0000259" key="6">
    <source>
        <dbReference type="Pfam" id="PF08281"/>
    </source>
</evidence>
<evidence type="ECO:0000259" key="5">
    <source>
        <dbReference type="Pfam" id="PF04542"/>
    </source>
</evidence>
<keyword evidence="1" id="KW-0805">Transcription regulation</keyword>
<dbReference type="GO" id="GO:0016987">
    <property type="term" value="F:sigma factor activity"/>
    <property type="evidence" value="ECO:0007669"/>
    <property type="project" value="UniProtKB-KW"/>
</dbReference>
<dbReference type="Proteomes" id="UP000679749">
    <property type="component" value="Unassembled WGS sequence"/>
</dbReference>
<keyword evidence="8" id="KW-1185">Reference proteome</keyword>
<keyword evidence="4" id="KW-0804">Transcription</keyword>
<dbReference type="AlphaFoldDB" id="A0A942YXF2"/>
<evidence type="ECO:0000313" key="8">
    <source>
        <dbReference type="Proteomes" id="UP000679749"/>
    </source>
</evidence>
<dbReference type="InterPro" id="IPR013249">
    <property type="entry name" value="RNA_pol_sigma70_r4_t2"/>
</dbReference>
<name>A0A942YXF2_9BACI</name>
<dbReference type="Pfam" id="PF04542">
    <property type="entry name" value="Sigma70_r2"/>
    <property type="match status" value="1"/>
</dbReference>
<dbReference type="GO" id="GO:0003677">
    <property type="term" value="F:DNA binding"/>
    <property type="evidence" value="ECO:0007669"/>
    <property type="project" value="UniProtKB-KW"/>
</dbReference>
<dbReference type="Pfam" id="PF08281">
    <property type="entry name" value="Sigma70_r4_2"/>
    <property type="match status" value="1"/>
</dbReference>
<dbReference type="InterPro" id="IPR036388">
    <property type="entry name" value="WH-like_DNA-bd_sf"/>
</dbReference>
<gene>
    <name evidence="7" type="ORF">KHA99_21495</name>
</gene>
<dbReference type="InterPro" id="IPR007627">
    <property type="entry name" value="RNA_pol_sigma70_r2"/>
</dbReference>
<dbReference type="GO" id="GO:0006352">
    <property type="term" value="P:DNA-templated transcription initiation"/>
    <property type="evidence" value="ECO:0007669"/>
    <property type="project" value="InterPro"/>
</dbReference>
<accession>A0A942YXF2</accession>
<evidence type="ECO:0000313" key="7">
    <source>
        <dbReference type="EMBL" id="MBS4215025.1"/>
    </source>
</evidence>
<evidence type="ECO:0000256" key="3">
    <source>
        <dbReference type="ARBA" id="ARBA00023125"/>
    </source>
</evidence>
<protein>
    <submittedName>
        <fullName evidence="7">Sigma-70 family RNA polymerase sigma factor</fullName>
    </submittedName>
</protein>
<sequence>MESFEQLAEQYKPMIHKIIHSLRLYTDLEEFYQQGLIALWEASQRFNPEKGNFTNYAYTFIRGSLLTELNKMAKFKEISICPAEEFWVMVADCQQDLSSEKEILLTYAQRLTPNQRKWLLYTIHSDLSIREIADKEGVTVSAVKQWREGARKRLRELITN</sequence>
<evidence type="ECO:0000256" key="1">
    <source>
        <dbReference type="ARBA" id="ARBA00023015"/>
    </source>
</evidence>
<dbReference type="InterPro" id="IPR013324">
    <property type="entry name" value="RNA_pol_sigma_r3/r4-like"/>
</dbReference>
<comment type="caution">
    <text evidence="7">The sequence shown here is derived from an EMBL/GenBank/DDBJ whole genome shotgun (WGS) entry which is preliminary data.</text>
</comment>
<dbReference type="Gene3D" id="1.10.1740.10">
    <property type="match status" value="1"/>
</dbReference>
<feature type="domain" description="RNA polymerase sigma-70 region 2" evidence="5">
    <location>
        <begin position="7"/>
        <end position="71"/>
    </location>
</feature>
<evidence type="ECO:0000256" key="2">
    <source>
        <dbReference type="ARBA" id="ARBA00023082"/>
    </source>
</evidence>
<dbReference type="PANTHER" id="PTHR30385">
    <property type="entry name" value="SIGMA FACTOR F FLAGELLAR"/>
    <property type="match status" value="1"/>
</dbReference>
<keyword evidence="3" id="KW-0238">DNA-binding</keyword>
<keyword evidence="2" id="KW-0731">Sigma factor</keyword>
<dbReference type="SUPFAM" id="SSF88659">
    <property type="entry name" value="Sigma3 and sigma4 domains of RNA polymerase sigma factors"/>
    <property type="match status" value="1"/>
</dbReference>
<dbReference type="EMBL" id="JAGYPF010000004">
    <property type="protein sequence ID" value="MBS4215025.1"/>
    <property type="molecule type" value="Genomic_DNA"/>
</dbReference>
<proteinExistence type="predicted"/>
<reference evidence="7" key="1">
    <citation type="submission" date="2021-05" db="EMBL/GenBank/DDBJ databases">
        <title>Novel Bacillus species.</title>
        <authorList>
            <person name="Liu G."/>
        </authorList>
    </citation>
    <scope>NUCLEOTIDE SEQUENCE</scope>
    <source>
        <strain evidence="7">FJAT-49825</strain>
    </source>
</reference>
<dbReference type="InterPro" id="IPR014284">
    <property type="entry name" value="RNA_pol_sigma-70_dom"/>
</dbReference>
<dbReference type="InterPro" id="IPR013325">
    <property type="entry name" value="RNA_pol_sigma_r2"/>
</dbReference>
<evidence type="ECO:0000256" key="4">
    <source>
        <dbReference type="ARBA" id="ARBA00023163"/>
    </source>
</evidence>
<dbReference type="Gene3D" id="1.10.10.10">
    <property type="entry name" value="Winged helix-like DNA-binding domain superfamily/Winged helix DNA-binding domain"/>
    <property type="match status" value="1"/>
</dbReference>